<dbReference type="Proteomes" id="UP000623301">
    <property type="component" value="Unassembled WGS sequence"/>
</dbReference>
<feature type="chain" id="PRO_5046542549" description="prolyl oligopeptidase" evidence="7">
    <location>
        <begin position="22"/>
        <end position="699"/>
    </location>
</feature>
<name>A0ABS0WR34_9FLAO</name>
<dbReference type="InterPro" id="IPR051167">
    <property type="entry name" value="Prolyl_oligopep/macrocyclase"/>
</dbReference>
<evidence type="ECO:0000313" key="10">
    <source>
        <dbReference type="EMBL" id="MBJ2174444.1"/>
    </source>
</evidence>
<sequence>MKIFKKVFFLLHIVTTSILYAQIEYPETEKRPVIDSYHNVEIIDNYQWLEKTGNPEVENWVGAQNKVSLKYLNRLPNTVRSKLKIAEYYRFKMNYDSLATVKKNNNFYYRLMYPSKNAPLSVYYAKGNTYNYNKLVDPSSISKKDRIIFTNLTPSADDRFLAYQYNRNGSDWKEIKIVGIKNRHFFKETLTEIISPQIRWYGQGFFYIKYKYNTENVKRIFPEIKYHTLGTEQSEDKTIFNVNNEQESLSIYGTNNQSLYIIKKSDDFKKQHSYYYLKPNVDKKEFNPLFSNIKYDINIIHFESDTIVALTSIKNKKHLIKFPFDKPAQWTLLTPSYKDAIFTDYEFADKKIVTAFQSENSSILTVTNLKGKVLGEVITPNGMSVTKLFYNENNKNFTFRLSSYTVPPVTCQLDLTKYKFKYLGKTNVSFDASKYKFIRKKITSHDGVKVPIFIVFKDTLLKNGKTPFLLETYGGYGTIAKPSFDPGVIYFIERGGAYVYVHIRGGGEFGFDWWQDGRKFKKKNGILDFTKAAEYLIDEGYAKPSGIGIMGSSHGGLITAAAMLEKPNLFGAAVINVGALDMLRMERTEVGAKYVNVNEFGTVKKKDEFLNILSYSPFHNIDETVNYPSTLIVTGKNDTRVPPYQSYKFAAKLQNGLHQMNPILLWSQDKLGHYGANQYNSILQESSFIYNFLFNELTH</sequence>
<dbReference type="EC" id="3.4.21.26" evidence="3"/>
<keyword evidence="11" id="KW-1185">Reference proteome</keyword>
<dbReference type="PROSITE" id="PS00708">
    <property type="entry name" value="PRO_ENDOPEP_SER"/>
    <property type="match status" value="1"/>
</dbReference>
<feature type="signal peptide" evidence="7">
    <location>
        <begin position="1"/>
        <end position="21"/>
    </location>
</feature>
<evidence type="ECO:0000259" key="8">
    <source>
        <dbReference type="Pfam" id="PF00326"/>
    </source>
</evidence>
<dbReference type="InterPro" id="IPR002470">
    <property type="entry name" value="Peptidase_S9A"/>
</dbReference>
<reference evidence="10 11" key="1">
    <citation type="submission" date="2020-12" db="EMBL/GenBank/DDBJ databases">
        <title>Aureibaculum luteum sp. nov. and Aureibaculum flavum sp. nov., novel members of the family Flavobacteriaceae isolated from Antarctic intertidal sediments.</title>
        <authorList>
            <person name="He X."/>
            <person name="Zhang X."/>
        </authorList>
    </citation>
    <scope>NUCLEOTIDE SEQUENCE [LARGE SCALE GENOMIC DNA]</scope>
    <source>
        <strain evidence="10 11">A20</strain>
    </source>
</reference>
<evidence type="ECO:0000313" key="11">
    <source>
        <dbReference type="Proteomes" id="UP000623301"/>
    </source>
</evidence>
<evidence type="ECO:0000259" key="9">
    <source>
        <dbReference type="Pfam" id="PF02897"/>
    </source>
</evidence>
<dbReference type="InterPro" id="IPR001375">
    <property type="entry name" value="Peptidase_S9_cat"/>
</dbReference>
<keyword evidence="5" id="KW-0378">Hydrolase</keyword>
<dbReference type="PANTHER" id="PTHR42881">
    <property type="entry name" value="PROLYL ENDOPEPTIDASE"/>
    <property type="match status" value="1"/>
</dbReference>
<dbReference type="PRINTS" id="PR00862">
    <property type="entry name" value="PROLIGOPTASE"/>
</dbReference>
<comment type="catalytic activity">
    <reaction evidence="1">
        <text>Hydrolysis of Pro-|-Xaa &gt;&gt; Ala-|-Xaa in oligopeptides.</text>
        <dbReference type="EC" id="3.4.21.26"/>
    </reaction>
</comment>
<dbReference type="Gene3D" id="3.40.50.1820">
    <property type="entry name" value="alpha/beta hydrolase"/>
    <property type="match status" value="1"/>
</dbReference>
<evidence type="ECO:0000256" key="4">
    <source>
        <dbReference type="ARBA" id="ARBA00022670"/>
    </source>
</evidence>
<dbReference type="Pfam" id="PF02897">
    <property type="entry name" value="Peptidase_S9_N"/>
    <property type="match status" value="1"/>
</dbReference>
<proteinExistence type="inferred from homology"/>
<dbReference type="InterPro" id="IPR029058">
    <property type="entry name" value="AB_hydrolase_fold"/>
</dbReference>
<keyword evidence="6" id="KW-0720">Serine protease</keyword>
<evidence type="ECO:0000256" key="3">
    <source>
        <dbReference type="ARBA" id="ARBA00011897"/>
    </source>
</evidence>
<evidence type="ECO:0000256" key="1">
    <source>
        <dbReference type="ARBA" id="ARBA00001070"/>
    </source>
</evidence>
<dbReference type="SUPFAM" id="SSF50993">
    <property type="entry name" value="Peptidase/esterase 'gauge' domain"/>
    <property type="match status" value="1"/>
</dbReference>
<feature type="domain" description="Peptidase S9A N-terminal" evidence="9">
    <location>
        <begin position="26"/>
        <end position="420"/>
    </location>
</feature>
<gene>
    <name evidence="10" type="ORF">JBL43_09360</name>
</gene>
<dbReference type="EMBL" id="JAEHFJ010000004">
    <property type="protein sequence ID" value="MBJ2174444.1"/>
    <property type="molecule type" value="Genomic_DNA"/>
</dbReference>
<comment type="caution">
    <text evidence="10">The sequence shown here is derived from an EMBL/GenBank/DDBJ whole genome shotgun (WGS) entry which is preliminary data.</text>
</comment>
<evidence type="ECO:0000256" key="7">
    <source>
        <dbReference type="SAM" id="SignalP"/>
    </source>
</evidence>
<dbReference type="InterPro" id="IPR002471">
    <property type="entry name" value="Pept_S9_AS"/>
</dbReference>
<keyword evidence="4" id="KW-0645">Protease</keyword>
<evidence type="ECO:0000256" key="5">
    <source>
        <dbReference type="ARBA" id="ARBA00022801"/>
    </source>
</evidence>
<protein>
    <recommendedName>
        <fullName evidence="3">prolyl oligopeptidase</fullName>
        <ecNumber evidence="3">3.4.21.26</ecNumber>
    </recommendedName>
</protein>
<evidence type="ECO:0000256" key="2">
    <source>
        <dbReference type="ARBA" id="ARBA00005228"/>
    </source>
</evidence>
<keyword evidence="7" id="KW-0732">Signal</keyword>
<organism evidence="10 11">
    <name type="scientific">Aureibaculum flavum</name>
    <dbReference type="NCBI Taxonomy" id="2795986"/>
    <lineage>
        <taxon>Bacteria</taxon>
        <taxon>Pseudomonadati</taxon>
        <taxon>Bacteroidota</taxon>
        <taxon>Flavobacteriia</taxon>
        <taxon>Flavobacteriales</taxon>
        <taxon>Flavobacteriaceae</taxon>
        <taxon>Aureibaculum</taxon>
    </lineage>
</organism>
<dbReference type="InterPro" id="IPR023302">
    <property type="entry name" value="Pept_S9A_N"/>
</dbReference>
<comment type="similarity">
    <text evidence="2">Belongs to the peptidase S9A family.</text>
</comment>
<dbReference type="SUPFAM" id="SSF53474">
    <property type="entry name" value="alpha/beta-Hydrolases"/>
    <property type="match status" value="1"/>
</dbReference>
<dbReference type="Pfam" id="PF00326">
    <property type="entry name" value="Peptidase_S9"/>
    <property type="match status" value="1"/>
</dbReference>
<feature type="domain" description="Peptidase S9 prolyl oligopeptidase catalytic" evidence="8">
    <location>
        <begin position="483"/>
        <end position="697"/>
    </location>
</feature>
<dbReference type="Gene3D" id="2.130.10.120">
    <property type="entry name" value="Prolyl oligopeptidase, N-terminal domain"/>
    <property type="match status" value="1"/>
</dbReference>
<accession>A0ABS0WR34</accession>
<dbReference type="RefSeq" id="WP_198841191.1">
    <property type="nucleotide sequence ID" value="NZ_JAEHFJ010000004.1"/>
</dbReference>
<evidence type="ECO:0000256" key="6">
    <source>
        <dbReference type="ARBA" id="ARBA00022825"/>
    </source>
</evidence>
<dbReference type="PANTHER" id="PTHR42881:SF2">
    <property type="entry name" value="PROLYL ENDOPEPTIDASE"/>
    <property type="match status" value="1"/>
</dbReference>